<evidence type="ECO:0000313" key="7">
    <source>
        <dbReference type="Proteomes" id="UP000295620"/>
    </source>
</evidence>
<organism evidence="6 7">
    <name type="scientific">Pedobacter metabolipauper</name>
    <dbReference type="NCBI Taxonomy" id="425513"/>
    <lineage>
        <taxon>Bacteria</taxon>
        <taxon>Pseudomonadati</taxon>
        <taxon>Bacteroidota</taxon>
        <taxon>Sphingobacteriia</taxon>
        <taxon>Sphingobacteriales</taxon>
        <taxon>Sphingobacteriaceae</taxon>
        <taxon>Pedobacter</taxon>
    </lineage>
</organism>
<dbReference type="PRINTS" id="PR00455">
    <property type="entry name" value="HTHTETR"/>
</dbReference>
<feature type="domain" description="HTH tetR-type" evidence="5">
    <location>
        <begin position="12"/>
        <end position="72"/>
    </location>
</feature>
<dbReference type="GO" id="GO:0003677">
    <property type="term" value="F:DNA binding"/>
    <property type="evidence" value="ECO:0007669"/>
    <property type="project" value="UniProtKB-UniRule"/>
</dbReference>
<proteinExistence type="predicted"/>
<keyword evidence="2 4" id="KW-0238">DNA-binding</keyword>
<dbReference type="Pfam" id="PF00440">
    <property type="entry name" value="TetR_N"/>
    <property type="match status" value="1"/>
</dbReference>
<protein>
    <submittedName>
        <fullName evidence="6">TetR family transcriptional regulator</fullName>
    </submittedName>
</protein>
<dbReference type="PANTHER" id="PTHR43479:SF11">
    <property type="entry name" value="ACREF_ENVCD OPERON REPRESSOR-RELATED"/>
    <property type="match status" value="1"/>
</dbReference>
<dbReference type="InterPro" id="IPR001647">
    <property type="entry name" value="HTH_TetR"/>
</dbReference>
<dbReference type="EMBL" id="SNYC01000003">
    <property type="protein sequence ID" value="TDQ10931.1"/>
    <property type="molecule type" value="Genomic_DNA"/>
</dbReference>
<evidence type="ECO:0000256" key="3">
    <source>
        <dbReference type="ARBA" id="ARBA00023163"/>
    </source>
</evidence>
<reference evidence="6 7" key="1">
    <citation type="submission" date="2019-03" db="EMBL/GenBank/DDBJ databases">
        <title>Genomic Encyclopedia of Archaeal and Bacterial Type Strains, Phase II (KMG-II): from individual species to whole genera.</title>
        <authorList>
            <person name="Goeker M."/>
        </authorList>
    </citation>
    <scope>NUCLEOTIDE SEQUENCE [LARGE SCALE GENOMIC DNA]</scope>
    <source>
        <strain evidence="6 7">DSM 19035</strain>
    </source>
</reference>
<dbReference type="InterPro" id="IPR009057">
    <property type="entry name" value="Homeodomain-like_sf"/>
</dbReference>
<keyword evidence="3" id="KW-0804">Transcription</keyword>
<dbReference type="PROSITE" id="PS50977">
    <property type="entry name" value="HTH_TETR_2"/>
    <property type="match status" value="1"/>
</dbReference>
<dbReference type="SUPFAM" id="SSF46689">
    <property type="entry name" value="Homeodomain-like"/>
    <property type="match status" value="1"/>
</dbReference>
<dbReference type="InterPro" id="IPR050624">
    <property type="entry name" value="HTH-type_Tx_Regulator"/>
</dbReference>
<dbReference type="InterPro" id="IPR036271">
    <property type="entry name" value="Tet_transcr_reg_TetR-rel_C_sf"/>
</dbReference>
<evidence type="ECO:0000256" key="2">
    <source>
        <dbReference type="ARBA" id="ARBA00023125"/>
    </source>
</evidence>
<dbReference type="AlphaFoldDB" id="A0A4R6T0S1"/>
<evidence type="ECO:0000259" key="5">
    <source>
        <dbReference type="PROSITE" id="PS50977"/>
    </source>
</evidence>
<name>A0A4R6T0S1_9SPHI</name>
<keyword evidence="7" id="KW-1185">Reference proteome</keyword>
<feature type="DNA-binding region" description="H-T-H motif" evidence="4">
    <location>
        <begin position="35"/>
        <end position="54"/>
    </location>
</feature>
<dbReference type="Gene3D" id="1.10.357.10">
    <property type="entry name" value="Tetracycline Repressor, domain 2"/>
    <property type="match status" value="1"/>
</dbReference>
<sequence length="205" mass="23751">MAIKDRKEREKLDKRKLIIESATRLFLEMGYEKTSIRTIADDIEYSPATIYLYFKEKDEIFFVLHEQGFDILNKEFATLGSIKDPFKRLAAMGKAYLDFAFKNPDYYDLMFIMRAPLTEIACHDKWEAGDAAISHLFKGVSECIDQKLIRDGDVFMISMTIWSYVHGVASLHIRERFKSVKESGDGEIQKMLKTSLDYFLAGLKV</sequence>
<accession>A0A4R6T0S1</accession>
<comment type="caution">
    <text evidence="6">The sequence shown here is derived from an EMBL/GenBank/DDBJ whole genome shotgun (WGS) entry which is preliminary data.</text>
</comment>
<evidence type="ECO:0000313" key="6">
    <source>
        <dbReference type="EMBL" id="TDQ10931.1"/>
    </source>
</evidence>
<dbReference type="Pfam" id="PF13305">
    <property type="entry name" value="TetR_C_33"/>
    <property type="match status" value="1"/>
</dbReference>
<evidence type="ECO:0000256" key="4">
    <source>
        <dbReference type="PROSITE-ProRule" id="PRU00335"/>
    </source>
</evidence>
<dbReference type="PANTHER" id="PTHR43479">
    <property type="entry name" value="ACREF/ENVCD OPERON REPRESSOR-RELATED"/>
    <property type="match status" value="1"/>
</dbReference>
<dbReference type="OrthoDB" id="594604at2"/>
<keyword evidence="1" id="KW-0805">Transcription regulation</keyword>
<gene>
    <name evidence="6" type="ORF">ATK78_0041</name>
</gene>
<evidence type="ECO:0000256" key="1">
    <source>
        <dbReference type="ARBA" id="ARBA00023015"/>
    </source>
</evidence>
<dbReference type="RefSeq" id="WP_133574053.1">
    <property type="nucleotide sequence ID" value="NZ_SNYC01000003.1"/>
</dbReference>
<dbReference type="SUPFAM" id="SSF48498">
    <property type="entry name" value="Tetracyclin repressor-like, C-terminal domain"/>
    <property type="match status" value="1"/>
</dbReference>
<dbReference type="Proteomes" id="UP000295620">
    <property type="component" value="Unassembled WGS sequence"/>
</dbReference>
<dbReference type="InterPro" id="IPR025996">
    <property type="entry name" value="MT1864/Rv1816-like_C"/>
</dbReference>